<sequence length="378" mass="40809">MARSESAGGLFVVAGFSILVVVTNLVVLILTVNGSPTMDGNLKMLPEKGGLPNLETGKLIIDTDAGVDDAVALFLALGHEAKQLNSSARIFAITCVFGNTDVNNVAVNVLKVLKTANRLDIPVYSGASRSLLVTPPIEDFYGKDGLGDFVYPDPPNPADYIKKEHAAVALTRLASQYPKQITLLCLGPLTNVALAIRLDPLFITNLKQLVVLGGSTEGIGNVRPGVEFNFYVDPEADFIVFDSVNATNNGINPIVLFPWESVVKRNVVSMQWRKEELGSVSSPSVRFLNLAEREQLNDDNKIDWHSADALVTAVTLDPSLVGQASGCYNAMPEVQGSRARGSLFVDYNRSLSSAPCNVVIVETVDLLRYKRMLLSFLA</sequence>
<accession>A0A067R7I0</accession>
<dbReference type="SUPFAM" id="SSF53590">
    <property type="entry name" value="Nucleoside hydrolase"/>
    <property type="match status" value="1"/>
</dbReference>
<keyword evidence="2" id="KW-0812">Transmembrane</keyword>
<name>A0A067R7I0_ZOONE</name>
<feature type="domain" description="Inosine/uridine-preferring nucleoside hydrolase" evidence="3">
    <location>
        <begin position="59"/>
        <end position="369"/>
    </location>
</feature>
<keyword evidence="2" id="KW-0472">Membrane</keyword>
<dbReference type="InterPro" id="IPR001910">
    <property type="entry name" value="Inosine/uridine_hydrolase_dom"/>
</dbReference>
<dbReference type="eggNOG" id="KOG2938">
    <property type="taxonomic scope" value="Eukaryota"/>
</dbReference>
<dbReference type="Gene3D" id="3.90.245.10">
    <property type="entry name" value="Ribonucleoside hydrolase-like"/>
    <property type="match status" value="1"/>
</dbReference>
<evidence type="ECO:0000256" key="1">
    <source>
        <dbReference type="ARBA" id="ARBA00009176"/>
    </source>
</evidence>
<evidence type="ECO:0000256" key="2">
    <source>
        <dbReference type="SAM" id="Phobius"/>
    </source>
</evidence>
<gene>
    <name evidence="4" type="ORF">L798_09160</name>
</gene>
<dbReference type="FunCoup" id="A0A067R7I0">
    <property type="interactions" value="28"/>
</dbReference>
<dbReference type="PANTHER" id="PTHR46190">
    <property type="entry name" value="SI:CH211-201H21.5-RELATED"/>
    <property type="match status" value="1"/>
</dbReference>
<feature type="transmembrane region" description="Helical" evidence="2">
    <location>
        <begin position="7"/>
        <end position="32"/>
    </location>
</feature>
<dbReference type="InterPro" id="IPR052775">
    <property type="entry name" value="IUN_hydrolase"/>
</dbReference>
<dbReference type="GO" id="GO:0016799">
    <property type="term" value="F:hydrolase activity, hydrolyzing N-glycosyl compounds"/>
    <property type="evidence" value="ECO:0007669"/>
    <property type="project" value="InterPro"/>
</dbReference>
<dbReference type="InParanoid" id="A0A067R7I0"/>
<keyword evidence="2" id="KW-1133">Transmembrane helix</keyword>
<organism evidence="4 5">
    <name type="scientific">Zootermopsis nevadensis</name>
    <name type="common">Dampwood termite</name>
    <dbReference type="NCBI Taxonomy" id="136037"/>
    <lineage>
        <taxon>Eukaryota</taxon>
        <taxon>Metazoa</taxon>
        <taxon>Ecdysozoa</taxon>
        <taxon>Arthropoda</taxon>
        <taxon>Hexapoda</taxon>
        <taxon>Insecta</taxon>
        <taxon>Pterygota</taxon>
        <taxon>Neoptera</taxon>
        <taxon>Polyneoptera</taxon>
        <taxon>Dictyoptera</taxon>
        <taxon>Blattodea</taxon>
        <taxon>Blattoidea</taxon>
        <taxon>Termitoidae</taxon>
        <taxon>Termopsidae</taxon>
        <taxon>Zootermopsis</taxon>
    </lineage>
</organism>
<proteinExistence type="inferred from homology"/>
<evidence type="ECO:0000313" key="5">
    <source>
        <dbReference type="Proteomes" id="UP000027135"/>
    </source>
</evidence>
<comment type="similarity">
    <text evidence="1">Belongs to the IUNH family.</text>
</comment>
<dbReference type="Proteomes" id="UP000027135">
    <property type="component" value="Unassembled WGS sequence"/>
</dbReference>
<evidence type="ECO:0000259" key="3">
    <source>
        <dbReference type="Pfam" id="PF01156"/>
    </source>
</evidence>
<keyword evidence="5" id="KW-1185">Reference proteome</keyword>
<protein>
    <recommendedName>
        <fullName evidence="3">Inosine/uridine-preferring nucleoside hydrolase domain-containing protein</fullName>
    </recommendedName>
</protein>
<dbReference type="STRING" id="136037.A0A067R7I0"/>
<evidence type="ECO:0000313" key="4">
    <source>
        <dbReference type="EMBL" id="KDR15455.1"/>
    </source>
</evidence>
<dbReference type="PANTHER" id="PTHR46190:SF1">
    <property type="entry name" value="SI:CH211-201H21.5"/>
    <property type="match status" value="1"/>
</dbReference>
<dbReference type="Pfam" id="PF01156">
    <property type="entry name" value="IU_nuc_hydro"/>
    <property type="match status" value="1"/>
</dbReference>
<dbReference type="OMA" id="RIFAITC"/>
<reference evidence="4 5" key="1">
    <citation type="journal article" date="2014" name="Nat. Commun.">
        <title>Molecular traces of alternative social organization in a termite genome.</title>
        <authorList>
            <person name="Terrapon N."/>
            <person name="Li C."/>
            <person name="Robertson H.M."/>
            <person name="Ji L."/>
            <person name="Meng X."/>
            <person name="Booth W."/>
            <person name="Chen Z."/>
            <person name="Childers C.P."/>
            <person name="Glastad K.M."/>
            <person name="Gokhale K."/>
            <person name="Gowin J."/>
            <person name="Gronenberg W."/>
            <person name="Hermansen R.A."/>
            <person name="Hu H."/>
            <person name="Hunt B.G."/>
            <person name="Huylmans A.K."/>
            <person name="Khalil S.M."/>
            <person name="Mitchell R.D."/>
            <person name="Munoz-Torres M.C."/>
            <person name="Mustard J.A."/>
            <person name="Pan H."/>
            <person name="Reese J.T."/>
            <person name="Scharf M.E."/>
            <person name="Sun F."/>
            <person name="Vogel H."/>
            <person name="Xiao J."/>
            <person name="Yang W."/>
            <person name="Yang Z."/>
            <person name="Yang Z."/>
            <person name="Zhou J."/>
            <person name="Zhu J."/>
            <person name="Brent C.S."/>
            <person name="Elsik C.G."/>
            <person name="Goodisman M.A."/>
            <person name="Liberles D.A."/>
            <person name="Roe R.M."/>
            <person name="Vargo E.L."/>
            <person name="Vilcinskas A."/>
            <person name="Wang J."/>
            <person name="Bornberg-Bauer E."/>
            <person name="Korb J."/>
            <person name="Zhang G."/>
            <person name="Liebig J."/>
        </authorList>
    </citation>
    <scope>NUCLEOTIDE SEQUENCE [LARGE SCALE GENOMIC DNA]</scope>
    <source>
        <tissue evidence="4">Whole organism</tissue>
    </source>
</reference>
<dbReference type="AlphaFoldDB" id="A0A067R7I0"/>
<dbReference type="InterPro" id="IPR036452">
    <property type="entry name" value="Ribo_hydro-like"/>
</dbReference>
<dbReference type="EMBL" id="KK852824">
    <property type="protein sequence ID" value="KDR15455.1"/>
    <property type="molecule type" value="Genomic_DNA"/>
</dbReference>